<dbReference type="Gene3D" id="1.20.1250.20">
    <property type="entry name" value="MFS general substrate transporter like domains"/>
    <property type="match status" value="1"/>
</dbReference>
<feature type="transmembrane region" description="Helical" evidence="3">
    <location>
        <begin position="403"/>
        <end position="426"/>
    </location>
</feature>
<dbReference type="GO" id="GO:0004766">
    <property type="term" value="F:spermidine synthase activity"/>
    <property type="evidence" value="ECO:0007669"/>
    <property type="project" value="UniProtKB-EC"/>
</dbReference>
<keyword evidence="3" id="KW-0812">Transmembrane</keyword>
<dbReference type="NCBIfam" id="NF037959">
    <property type="entry name" value="MFS_SpdSyn"/>
    <property type="match status" value="1"/>
</dbReference>
<keyword evidence="5" id="KW-1185">Reference proteome</keyword>
<keyword evidence="3" id="KW-0472">Membrane</keyword>
<dbReference type="InterPro" id="IPR029063">
    <property type="entry name" value="SAM-dependent_MTases_sf"/>
</dbReference>
<keyword evidence="3" id="KW-1133">Transmembrane helix</keyword>
<dbReference type="SUPFAM" id="SSF103473">
    <property type="entry name" value="MFS general substrate transporter"/>
    <property type="match status" value="1"/>
</dbReference>
<feature type="transmembrane region" description="Helical" evidence="3">
    <location>
        <begin position="462"/>
        <end position="481"/>
    </location>
</feature>
<feature type="transmembrane region" description="Helical" evidence="3">
    <location>
        <begin position="69"/>
        <end position="90"/>
    </location>
</feature>
<dbReference type="OrthoDB" id="8171135at2"/>
<dbReference type="Gene3D" id="3.40.50.150">
    <property type="entry name" value="Vaccinia Virus protein VP39"/>
    <property type="match status" value="1"/>
</dbReference>
<feature type="transmembrane region" description="Helical" evidence="3">
    <location>
        <begin position="117"/>
        <end position="141"/>
    </location>
</feature>
<feature type="transmembrane region" description="Helical" evidence="3">
    <location>
        <begin position="180"/>
        <end position="199"/>
    </location>
</feature>
<dbReference type="PANTHER" id="PTHR43317:SF1">
    <property type="entry name" value="THERMOSPERMINE SYNTHASE ACAULIS5"/>
    <property type="match status" value="1"/>
</dbReference>
<dbReference type="Proteomes" id="UP000237968">
    <property type="component" value="Unassembled WGS sequence"/>
</dbReference>
<feature type="transmembrane region" description="Helical" evidence="3">
    <location>
        <begin position="153"/>
        <end position="174"/>
    </location>
</feature>
<dbReference type="Pfam" id="PF01564">
    <property type="entry name" value="Spermine_synth"/>
    <property type="match status" value="1"/>
</dbReference>
<dbReference type="AlphaFoldDB" id="A0A2S9XR71"/>
<dbReference type="SUPFAM" id="SSF53335">
    <property type="entry name" value="S-adenosyl-L-methionine-dependent methyltransferases"/>
    <property type="match status" value="1"/>
</dbReference>
<evidence type="ECO:0000256" key="3">
    <source>
        <dbReference type="SAM" id="Phobius"/>
    </source>
</evidence>
<evidence type="ECO:0000256" key="1">
    <source>
        <dbReference type="ARBA" id="ARBA00023115"/>
    </source>
</evidence>
<feature type="transmembrane region" description="Helical" evidence="3">
    <location>
        <begin position="7"/>
        <end position="25"/>
    </location>
</feature>
<feature type="region of interest" description="Disordered" evidence="2">
    <location>
        <begin position="209"/>
        <end position="237"/>
    </location>
</feature>
<dbReference type="EMBL" id="PVNK01000173">
    <property type="protein sequence ID" value="PRP95355.1"/>
    <property type="molecule type" value="Genomic_DNA"/>
</dbReference>
<dbReference type="PANTHER" id="PTHR43317">
    <property type="entry name" value="THERMOSPERMINE SYNTHASE ACAULIS5"/>
    <property type="match status" value="1"/>
</dbReference>
<feature type="transmembrane region" description="Helical" evidence="3">
    <location>
        <begin position="278"/>
        <end position="298"/>
    </location>
</feature>
<dbReference type="RefSeq" id="WP_106393308.1">
    <property type="nucleotide sequence ID" value="NZ_PVNK01000173.1"/>
</dbReference>
<comment type="caution">
    <text evidence="4">The sequence shown here is derived from an EMBL/GenBank/DDBJ whole genome shotgun (WGS) entry which is preliminary data.</text>
</comment>
<keyword evidence="4" id="KW-0808">Transferase</keyword>
<name>A0A2S9XR71_9BACT</name>
<dbReference type="EC" id="2.5.1.16" evidence="4"/>
<feature type="transmembrane region" description="Helical" evidence="3">
    <location>
        <begin position="243"/>
        <end position="266"/>
    </location>
</feature>
<feature type="transmembrane region" description="Helical" evidence="3">
    <location>
        <begin position="310"/>
        <end position="343"/>
    </location>
</feature>
<proteinExistence type="predicted"/>
<dbReference type="InterPro" id="IPR036259">
    <property type="entry name" value="MFS_trans_sf"/>
</dbReference>
<gene>
    <name evidence="4" type="primary">speE_7</name>
    <name evidence="4" type="ORF">ENSA5_40110</name>
</gene>
<keyword evidence="1" id="KW-0620">Polyamine biosynthesis</keyword>
<sequence length="1025" mass="111850">MGRSRHLFLLFFLSGLSGLVYESLWSRYLKLFVGSAATAQVLVLALFMGGMSLGSLLAGRYSARIRKPVLAYGIIEGLIGLYALAFPYLYTGVTRFCYDVLFPAVGGGGVGAVKWTAAALLIAPPCILLGTTFPLMSVGILRRDRERSGEILSFLYFSNSFGASLGALLSGFLLVPWLGLPGTLATAAALNFAIMAITLRERGREADAPLTAGDEADEADAPPRDDTDSEPEPRAAATQGPSLLTLMLLIALGTGLSSFMYEIAWIRMLSMVLGSATHSFEVMLSVFVLGLALGGLWVRKRMDKFKRPELTLGLVQLIMGVAAVATIPLYRLGVLGIGGVFWVSTEYLDGERTMSLWYLFNAVRYVTCLVIMLPATFCAGMTLPLVTHVLLRRGRPESAVGKVYGVNTLGSIAGAISAGLILLPLIGIKAVIVLGAMLDMGLGVWLVAREQALRPSKQVRKLVRSTTVAAAAVAVIGLGVLDIDPRTLASGVFRRGTVKMHDDYIVRLHEDGRTATVTVTEDEAREGYHTLFTNGKPDASIYTLRWPEGHDPAEGPMLAGDEPTQLLLAIIPLLANPDARLAATIGMGSGVSSHTLLASPKLERLDTVEIEPFMAEGAKLFHPVNRRTFEDPRSHIIFDDAKAYFAAAEARYDLVVSEPSNPWVAGVSSLFTTEFYDEIKRYLADDGLLGQWIHGYELSDELLLSVLAAVDSSFEDYRIYRVGNRDWLILASQQQGGVGDLSAEAFAWPELEAEAGLLGIHGMSQIESLLVANDELLRPYLRTLQPNTDADPVLDNGAEKARFFKRSAEVLLELRFYPLPLVEVLGGVERAPYVERIADRRADQHVLEEPERASVLMRLWELDDHKAYAGTASIRSYFTQRTNLAAHPGEASYARAWLDAVYGVYHLSAPWIALDGTGFWTEVLDTARSEAVTPEVRRAVEIFDLIERRDGAKLWAAVEGELGREDSVLHPRILALAGATALVLEDASVERRRGFATEHMRPQMVEPVATSEDIAFAMIVAWMEQ</sequence>
<evidence type="ECO:0000313" key="5">
    <source>
        <dbReference type="Proteomes" id="UP000237968"/>
    </source>
</evidence>
<evidence type="ECO:0000256" key="2">
    <source>
        <dbReference type="SAM" id="MobiDB-lite"/>
    </source>
</evidence>
<feature type="transmembrane region" description="Helical" evidence="3">
    <location>
        <begin position="432"/>
        <end position="450"/>
    </location>
</feature>
<accession>A0A2S9XR71</accession>
<reference evidence="4 5" key="1">
    <citation type="submission" date="2018-03" db="EMBL/GenBank/DDBJ databases">
        <title>Draft Genome Sequences of the Obligatory Marine Myxobacteria Enhygromyxa salina SWB005.</title>
        <authorList>
            <person name="Poehlein A."/>
            <person name="Moghaddam J.A."/>
            <person name="Harms H."/>
            <person name="Alanjari M."/>
            <person name="Koenig G.M."/>
            <person name="Daniel R."/>
            <person name="Schaeberle T.F."/>
        </authorList>
    </citation>
    <scope>NUCLEOTIDE SEQUENCE [LARGE SCALE GENOMIC DNA]</scope>
    <source>
        <strain evidence="4 5">SWB005</strain>
    </source>
</reference>
<dbReference type="GO" id="GO:0006596">
    <property type="term" value="P:polyamine biosynthetic process"/>
    <property type="evidence" value="ECO:0007669"/>
    <property type="project" value="UniProtKB-KW"/>
</dbReference>
<protein>
    <submittedName>
        <fullName evidence="4">Spermidine synthase</fullName>
        <ecNumber evidence="4">2.5.1.16</ecNumber>
    </submittedName>
</protein>
<feature type="transmembrane region" description="Helical" evidence="3">
    <location>
        <begin position="363"/>
        <end position="391"/>
    </location>
</feature>
<feature type="transmembrane region" description="Helical" evidence="3">
    <location>
        <begin position="31"/>
        <end position="57"/>
    </location>
</feature>
<evidence type="ECO:0000313" key="4">
    <source>
        <dbReference type="EMBL" id="PRP95355.1"/>
    </source>
</evidence>
<organism evidence="4 5">
    <name type="scientific">Enhygromyxa salina</name>
    <dbReference type="NCBI Taxonomy" id="215803"/>
    <lineage>
        <taxon>Bacteria</taxon>
        <taxon>Pseudomonadati</taxon>
        <taxon>Myxococcota</taxon>
        <taxon>Polyangia</taxon>
        <taxon>Nannocystales</taxon>
        <taxon>Nannocystaceae</taxon>
        <taxon>Enhygromyxa</taxon>
    </lineage>
</organism>